<organism evidence="3 4">
    <name type="scientific">Paralvinella palmiformis</name>
    <dbReference type="NCBI Taxonomy" id="53620"/>
    <lineage>
        <taxon>Eukaryota</taxon>
        <taxon>Metazoa</taxon>
        <taxon>Spiralia</taxon>
        <taxon>Lophotrochozoa</taxon>
        <taxon>Annelida</taxon>
        <taxon>Polychaeta</taxon>
        <taxon>Sedentaria</taxon>
        <taxon>Canalipalpata</taxon>
        <taxon>Terebellida</taxon>
        <taxon>Terebelliformia</taxon>
        <taxon>Alvinellidae</taxon>
        <taxon>Paralvinella</taxon>
    </lineage>
</organism>
<dbReference type="InterPro" id="IPR029188">
    <property type="entry name" value="Rrp14_N"/>
</dbReference>
<feature type="domain" description="Ribosomal RNA-processing protein 14 N-terminal" evidence="2">
    <location>
        <begin position="11"/>
        <end position="73"/>
    </location>
</feature>
<evidence type="ECO:0000313" key="4">
    <source>
        <dbReference type="Proteomes" id="UP001208570"/>
    </source>
</evidence>
<dbReference type="Pfam" id="PF15459">
    <property type="entry name" value="RRP14"/>
    <property type="match status" value="1"/>
</dbReference>
<dbReference type="Proteomes" id="UP001208570">
    <property type="component" value="Unassembled WGS sequence"/>
</dbReference>
<gene>
    <name evidence="3" type="ORF">LSH36_330g09036</name>
</gene>
<dbReference type="EMBL" id="JAODUP010000330">
    <property type="protein sequence ID" value="KAK2152394.1"/>
    <property type="molecule type" value="Genomic_DNA"/>
</dbReference>
<sequence length="126" mass="15030">METEDAVRKQLLEDNAYFKKVLNLIPTNFYFSEDVRQKMKAHTDKTDTTKKAKKRHLGDTTIKSHQKKNKYDPTQIKNVTELQEYLIEVEQADKYLYLLIYHIYSGIRRTFYIPKSTPKSSVSYMR</sequence>
<feature type="non-terminal residue" evidence="3">
    <location>
        <position position="1"/>
    </location>
</feature>
<feature type="region of interest" description="Disordered" evidence="1">
    <location>
        <begin position="41"/>
        <end position="70"/>
    </location>
</feature>
<comment type="caution">
    <text evidence="3">The sequence shown here is derived from an EMBL/GenBank/DDBJ whole genome shotgun (WGS) entry which is preliminary data.</text>
</comment>
<feature type="compositionally biased region" description="Basic and acidic residues" evidence="1">
    <location>
        <begin position="41"/>
        <end position="50"/>
    </location>
</feature>
<dbReference type="AlphaFoldDB" id="A0AAD9N305"/>
<accession>A0AAD9N305</accession>
<protein>
    <recommendedName>
        <fullName evidence="2">Ribosomal RNA-processing protein 14 N-terminal domain-containing protein</fullName>
    </recommendedName>
</protein>
<reference evidence="3" key="1">
    <citation type="journal article" date="2023" name="Mol. Biol. Evol.">
        <title>Third-Generation Sequencing Reveals the Adaptive Role of the Epigenome in Three Deep-Sea Polychaetes.</title>
        <authorList>
            <person name="Perez M."/>
            <person name="Aroh O."/>
            <person name="Sun Y."/>
            <person name="Lan Y."/>
            <person name="Juniper S.K."/>
            <person name="Young C.R."/>
            <person name="Angers B."/>
            <person name="Qian P.Y."/>
        </authorList>
    </citation>
    <scope>NUCLEOTIDE SEQUENCE</scope>
    <source>
        <strain evidence="3">P08H-3</strain>
    </source>
</reference>
<keyword evidence="4" id="KW-1185">Reference proteome</keyword>
<name>A0AAD9N305_9ANNE</name>
<proteinExistence type="predicted"/>
<evidence type="ECO:0000256" key="1">
    <source>
        <dbReference type="SAM" id="MobiDB-lite"/>
    </source>
</evidence>
<evidence type="ECO:0000259" key="2">
    <source>
        <dbReference type="Pfam" id="PF15459"/>
    </source>
</evidence>
<evidence type="ECO:0000313" key="3">
    <source>
        <dbReference type="EMBL" id="KAK2152394.1"/>
    </source>
</evidence>